<keyword evidence="3" id="KW-0560">Oxidoreductase</keyword>
<dbReference type="Pfam" id="PF03060">
    <property type="entry name" value="NMO"/>
    <property type="match status" value="1"/>
</dbReference>
<keyword evidence="2" id="KW-0288">FMN</keyword>
<dbReference type="Gene3D" id="3.20.20.70">
    <property type="entry name" value="Aldolase class I"/>
    <property type="match status" value="1"/>
</dbReference>
<dbReference type="PANTHER" id="PTHR32332">
    <property type="entry name" value="2-NITROPROPANE DIOXYGENASE"/>
    <property type="match status" value="1"/>
</dbReference>
<dbReference type="InterPro" id="IPR013785">
    <property type="entry name" value="Aldolase_TIM"/>
</dbReference>
<dbReference type="EMBL" id="BIFS01000002">
    <property type="protein sequence ID" value="GCE24397.1"/>
    <property type="molecule type" value="Genomic_DNA"/>
</dbReference>
<evidence type="ECO:0000313" key="4">
    <source>
        <dbReference type="EMBL" id="GCE24397.1"/>
    </source>
</evidence>
<keyword evidence="4" id="KW-0223">Dioxygenase</keyword>
<evidence type="ECO:0000256" key="3">
    <source>
        <dbReference type="ARBA" id="ARBA00023002"/>
    </source>
</evidence>
<sequence>MLRTHLTTTWNLRYPIIGAPMAYVGRGRLAQAVSRAGGLGMIGIGSNEPVEFFEREAAIARGAEQLRFGFGLMAWAIEKRPEMLQAAIQSRPFLISISFGSLEPYIELVHQHGIYLATQVHSRAEAVQAAQMGVDLIVAQGTEAGGHTGDVGTLPLLQAVLDAVQVPVVAAGGIATARGVAAALAAGATGVWVGTCLLASPECENTEQARARIIQSQETDTILTRVFDVAQGLSWPPQYAGRALRNHYTDQWHANVEALATDVQARQQLAEAIKEKDYEQAHIYAGEGVGLVRQQQAAATVIQQLGDGAEQLLHERYRTLF</sequence>
<organism evidence="4 5">
    <name type="scientific">Dictyobacter kobayashii</name>
    <dbReference type="NCBI Taxonomy" id="2014872"/>
    <lineage>
        <taxon>Bacteria</taxon>
        <taxon>Bacillati</taxon>
        <taxon>Chloroflexota</taxon>
        <taxon>Ktedonobacteria</taxon>
        <taxon>Ktedonobacterales</taxon>
        <taxon>Dictyobacteraceae</taxon>
        <taxon>Dictyobacter</taxon>
    </lineage>
</organism>
<dbReference type="GO" id="GO:0018580">
    <property type="term" value="F:nitronate monooxygenase activity"/>
    <property type="evidence" value="ECO:0007669"/>
    <property type="project" value="InterPro"/>
</dbReference>
<dbReference type="AlphaFoldDB" id="A0A402AZ98"/>
<keyword evidence="1" id="KW-0285">Flavoprotein</keyword>
<dbReference type="InterPro" id="IPR004136">
    <property type="entry name" value="NMO"/>
</dbReference>
<keyword evidence="5" id="KW-1185">Reference proteome</keyword>
<evidence type="ECO:0000313" key="5">
    <source>
        <dbReference type="Proteomes" id="UP000287188"/>
    </source>
</evidence>
<proteinExistence type="predicted"/>
<name>A0A402AZ98_9CHLR</name>
<protein>
    <submittedName>
        <fullName evidence="4">2-nitropropane dioxygenase</fullName>
    </submittedName>
</protein>
<dbReference type="SUPFAM" id="SSF51412">
    <property type="entry name" value="Inosine monophosphate dehydrogenase (IMPDH)"/>
    <property type="match status" value="1"/>
</dbReference>
<comment type="caution">
    <text evidence="4">The sequence shown here is derived from an EMBL/GenBank/DDBJ whole genome shotgun (WGS) entry which is preliminary data.</text>
</comment>
<reference evidence="5" key="1">
    <citation type="submission" date="2018-12" db="EMBL/GenBank/DDBJ databases">
        <title>Tengunoibacter tsumagoiensis gen. nov., sp. nov., Dictyobacter kobayashii sp. nov., D. alpinus sp. nov., and D. joshuensis sp. nov. and description of Dictyobacteraceae fam. nov. within the order Ktedonobacterales isolated from Tengu-no-mugimeshi.</title>
        <authorList>
            <person name="Wang C.M."/>
            <person name="Zheng Y."/>
            <person name="Sakai Y."/>
            <person name="Toyoda A."/>
            <person name="Minakuchi Y."/>
            <person name="Abe K."/>
            <person name="Yokota A."/>
            <person name="Yabe S."/>
        </authorList>
    </citation>
    <scope>NUCLEOTIDE SEQUENCE [LARGE SCALE GENOMIC DNA]</scope>
    <source>
        <strain evidence="5">Uno11</strain>
    </source>
</reference>
<evidence type="ECO:0000256" key="1">
    <source>
        <dbReference type="ARBA" id="ARBA00022630"/>
    </source>
</evidence>
<evidence type="ECO:0000256" key="2">
    <source>
        <dbReference type="ARBA" id="ARBA00022643"/>
    </source>
</evidence>
<dbReference type="Proteomes" id="UP000287188">
    <property type="component" value="Unassembled WGS sequence"/>
</dbReference>
<accession>A0A402AZ98</accession>
<dbReference type="RefSeq" id="WP_126557612.1">
    <property type="nucleotide sequence ID" value="NZ_BIFS01000002.1"/>
</dbReference>
<gene>
    <name evidence="4" type="ORF">KDK_81970</name>
</gene>
<dbReference type="OrthoDB" id="9778912at2"/>
<dbReference type="GO" id="GO:0051213">
    <property type="term" value="F:dioxygenase activity"/>
    <property type="evidence" value="ECO:0007669"/>
    <property type="project" value="UniProtKB-KW"/>
</dbReference>
<dbReference type="CDD" id="cd04730">
    <property type="entry name" value="NPD_like"/>
    <property type="match status" value="1"/>
</dbReference>